<feature type="compositionally biased region" description="Gly residues" evidence="1">
    <location>
        <begin position="37"/>
        <end position="46"/>
    </location>
</feature>
<dbReference type="EMBL" id="JBHSWB010000002">
    <property type="protein sequence ID" value="MFC6663075.1"/>
    <property type="molecule type" value="Genomic_DNA"/>
</dbReference>
<evidence type="ECO:0000256" key="1">
    <source>
        <dbReference type="SAM" id="MobiDB-lite"/>
    </source>
</evidence>
<reference evidence="3" key="1">
    <citation type="journal article" date="2019" name="Int. J. Syst. Evol. Microbiol.">
        <title>The Global Catalogue of Microorganisms (GCM) 10K type strain sequencing project: providing services to taxonomists for standard genome sequencing and annotation.</title>
        <authorList>
            <consortium name="The Broad Institute Genomics Platform"/>
            <consortium name="The Broad Institute Genome Sequencing Center for Infectious Disease"/>
            <person name="Wu L."/>
            <person name="Ma J."/>
        </authorList>
    </citation>
    <scope>NUCLEOTIDE SEQUENCE [LARGE SCALE GENOMIC DNA]</scope>
    <source>
        <strain evidence="3">CCUG 63830</strain>
    </source>
</reference>
<organism evidence="2 3">
    <name type="scientific">Deinococcus multiflagellatus</name>
    <dbReference type="NCBI Taxonomy" id="1656887"/>
    <lineage>
        <taxon>Bacteria</taxon>
        <taxon>Thermotogati</taxon>
        <taxon>Deinococcota</taxon>
        <taxon>Deinococci</taxon>
        <taxon>Deinococcales</taxon>
        <taxon>Deinococcaceae</taxon>
        <taxon>Deinococcus</taxon>
    </lineage>
</organism>
<protein>
    <submittedName>
        <fullName evidence="2">Uncharacterized protein</fullName>
    </submittedName>
</protein>
<feature type="region of interest" description="Disordered" evidence="1">
    <location>
        <begin position="23"/>
        <end position="46"/>
    </location>
</feature>
<dbReference type="RefSeq" id="WP_380059003.1">
    <property type="nucleotide sequence ID" value="NZ_JBHSWB010000002.1"/>
</dbReference>
<accession>A0ABW1ZQ35</accession>
<comment type="caution">
    <text evidence="2">The sequence shown here is derived from an EMBL/GenBank/DDBJ whole genome shotgun (WGS) entry which is preliminary data.</text>
</comment>
<proteinExistence type="predicted"/>
<gene>
    <name evidence="2" type="ORF">ACFP90_23810</name>
</gene>
<keyword evidence="3" id="KW-1185">Reference proteome</keyword>
<sequence length="46" mass="4963">MTVFNLRLRACVTTMTLPSRSARAAGPYRDMPHQSTSGGGVLAQVR</sequence>
<evidence type="ECO:0000313" key="3">
    <source>
        <dbReference type="Proteomes" id="UP001596317"/>
    </source>
</evidence>
<name>A0ABW1ZQ35_9DEIO</name>
<evidence type="ECO:0000313" key="2">
    <source>
        <dbReference type="EMBL" id="MFC6663075.1"/>
    </source>
</evidence>
<dbReference type="Proteomes" id="UP001596317">
    <property type="component" value="Unassembled WGS sequence"/>
</dbReference>